<keyword evidence="1 4" id="KW-0378">Hydrolase</keyword>
<gene>
    <name evidence="7" type="ORF">SAMN04487996_12777</name>
</gene>
<dbReference type="EMBL" id="FNAN01000027">
    <property type="protein sequence ID" value="SDH04142.1"/>
    <property type="molecule type" value="Genomic_DNA"/>
</dbReference>
<dbReference type="AlphaFoldDB" id="A0A1G7Z5U8"/>
<name>A0A1G7Z5U8_9BACT</name>
<dbReference type="GO" id="GO:0016042">
    <property type="term" value="P:lipid catabolic process"/>
    <property type="evidence" value="ECO:0007669"/>
    <property type="project" value="UniProtKB-UniRule"/>
</dbReference>
<evidence type="ECO:0000256" key="5">
    <source>
        <dbReference type="SAM" id="MobiDB-lite"/>
    </source>
</evidence>
<feature type="active site" description="Nucleophile" evidence="4">
    <location>
        <position position="37"/>
    </location>
</feature>
<feature type="compositionally biased region" description="Polar residues" evidence="5">
    <location>
        <begin position="328"/>
        <end position="337"/>
    </location>
</feature>
<comment type="caution">
    <text evidence="4">Lacks conserved residue(s) required for the propagation of feature annotation.</text>
</comment>
<dbReference type="InterPro" id="IPR016035">
    <property type="entry name" value="Acyl_Trfase/lysoPLipase"/>
</dbReference>
<proteinExistence type="predicted"/>
<feature type="short sequence motif" description="DGA/G" evidence="4">
    <location>
        <begin position="178"/>
        <end position="180"/>
    </location>
</feature>
<dbReference type="GO" id="GO:0016787">
    <property type="term" value="F:hydrolase activity"/>
    <property type="evidence" value="ECO:0007669"/>
    <property type="project" value="UniProtKB-UniRule"/>
</dbReference>
<dbReference type="PANTHER" id="PTHR14226">
    <property type="entry name" value="NEUROPATHY TARGET ESTERASE/SWISS CHEESE D.MELANOGASTER"/>
    <property type="match status" value="1"/>
</dbReference>
<dbReference type="PANTHER" id="PTHR14226:SF57">
    <property type="entry name" value="BLR7027 PROTEIN"/>
    <property type="match status" value="1"/>
</dbReference>
<feature type="short sequence motif" description="GXSXG" evidence="4">
    <location>
        <begin position="35"/>
        <end position="39"/>
    </location>
</feature>
<dbReference type="InterPro" id="IPR050301">
    <property type="entry name" value="NTE"/>
</dbReference>
<dbReference type="InterPro" id="IPR002641">
    <property type="entry name" value="PNPLA_dom"/>
</dbReference>
<protein>
    <submittedName>
        <fullName evidence="7">NTE family protein</fullName>
    </submittedName>
</protein>
<reference evidence="8" key="1">
    <citation type="submission" date="2016-10" db="EMBL/GenBank/DDBJ databases">
        <authorList>
            <person name="Varghese N."/>
            <person name="Submissions S."/>
        </authorList>
    </citation>
    <scope>NUCLEOTIDE SEQUENCE [LARGE SCALE GENOMIC DNA]</scope>
    <source>
        <strain evidence="8">DSM 25329</strain>
    </source>
</reference>
<dbReference type="Proteomes" id="UP000198748">
    <property type="component" value="Unassembled WGS sequence"/>
</dbReference>
<evidence type="ECO:0000313" key="8">
    <source>
        <dbReference type="Proteomes" id="UP000198748"/>
    </source>
</evidence>
<evidence type="ECO:0000256" key="2">
    <source>
        <dbReference type="ARBA" id="ARBA00022963"/>
    </source>
</evidence>
<dbReference type="SUPFAM" id="SSF52151">
    <property type="entry name" value="FabD/lysophospholipase-like"/>
    <property type="match status" value="1"/>
</dbReference>
<evidence type="ECO:0000313" key="7">
    <source>
        <dbReference type="EMBL" id="SDH04142.1"/>
    </source>
</evidence>
<dbReference type="Pfam" id="PF01734">
    <property type="entry name" value="Patatin"/>
    <property type="match status" value="1"/>
</dbReference>
<keyword evidence="3 4" id="KW-0443">Lipid metabolism</keyword>
<evidence type="ECO:0000256" key="3">
    <source>
        <dbReference type="ARBA" id="ARBA00023098"/>
    </source>
</evidence>
<keyword evidence="2 4" id="KW-0442">Lipid degradation</keyword>
<dbReference type="RefSeq" id="WP_090157264.1">
    <property type="nucleotide sequence ID" value="NZ_FNAN01000027.1"/>
</dbReference>
<keyword evidence="8" id="KW-1185">Reference proteome</keyword>
<evidence type="ECO:0000256" key="1">
    <source>
        <dbReference type="ARBA" id="ARBA00022801"/>
    </source>
</evidence>
<organism evidence="7 8">
    <name type="scientific">Dyadobacter soli</name>
    <dbReference type="NCBI Taxonomy" id="659014"/>
    <lineage>
        <taxon>Bacteria</taxon>
        <taxon>Pseudomonadati</taxon>
        <taxon>Bacteroidota</taxon>
        <taxon>Cytophagia</taxon>
        <taxon>Cytophagales</taxon>
        <taxon>Spirosomataceae</taxon>
        <taxon>Dyadobacter</taxon>
    </lineage>
</organism>
<feature type="region of interest" description="Disordered" evidence="5">
    <location>
        <begin position="299"/>
        <end position="337"/>
    </location>
</feature>
<feature type="active site" description="Proton acceptor" evidence="4">
    <location>
        <position position="178"/>
    </location>
</feature>
<dbReference type="PROSITE" id="PS51635">
    <property type="entry name" value="PNPLA"/>
    <property type="match status" value="1"/>
</dbReference>
<evidence type="ECO:0000259" key="6">
    <source>
        <dbReference type="PROSITE" id="PS51635"/>
    </source>
</evidence>
<dbReference type="OrthoDB" id="2339873at2"/>
<evidence type="ECO:0000256" key="4">
    <source>
        <dbReference type="PROSITE-ProRule" id="PRU01161"/>
    </source>
</evidence>
<feature type="domain" description="PNPLA" evidence="6">
    <location>
        <begin position="4"/>
        <end position="191"/>
    </location>
</feature>
<accession>A0A1G7Z5U8</accession>
<sequence length="337" mass="37227">MKALVLGGGSMKGAFQVGVIQAVLENGFEPEMVYGISVGSLNATFLANETGKQMAENKKIDWPLAGRKLLEFWIKNITQPQDISTLRSRVMLGMNTLMSRFDGIVDPSPLHQLIRKHLHDDYLRDTPIKVKAGAVNIETGEMKYVSTQDPHYVDFVYASSSIPMLMPAVEINDHLYLDGGLREVAPIREAIEDGATEIILIGCHSPLLYQPEGINTRNLITLIERVRDITVNQIVNNNIQWAESYVDRSNLRGKPMKMTVVRPLTPLFLDLQHFNSEDISRLIIEGYKAGVESILNAEKGGDSAITPPAATSRTERGPAERGPALNGSVHTEPNNVT</sequence>
<dbReference type="Gene3D" id="3.40.1090.10">
    <property type="entry name" value="Cytosolic phospholipase A2 catalytic domain"/>
    <property type="match status" value="2"/>
</dbReference>
<dbReference type="STRING" id="659014.SAMN04487996_12777"/>